<gene>
    <name evidence="3 4" type="primary">larC</name>
    <name evidence="4" type="ORF">DW918_01710</name>
</gene>
<evidence type="ECO:0000313" key="4">
    <source>
        <dbReference type="EMBL" id="RHA81678.1"/>
    </source>
</evidence>
<organism evidence="4 5">
    <name type="scientific">Eubacterium ventriosum</name>
    <dbReference type="NCBI Taxonomy" id="39496"/>
    <lineage>
        <taxon>Bacteria</taxon>
        <taxon>Bacillati</taxon>
        <taxon>Bacillota</taxon>
        <taxon>Clostridia</taxon>
        <taxon>Eubacteriales</taxon>
        <taxon>Eubacteriaceae</taxon>
        <taxon>Eubacterium</taxon>
    </lineage>
</organism>
<comment type="caution">
    <text evidence="4">The sequence shown here is derived from an EMBL/GenBank/DDBJ whole genome shotgun (WGS) entry which is preliminary data.</text>
</comment>
<dbReference type="GO" id="GO:0051604">
    <property type="term" value="P:protein maturation"/>
    <property type="evidence" value="ECO:0007669"/>
    <property type="project" value="UniProtKB-UniRule"/>
</dbReference>
<sequence length="427" mass="47603">MRILYLDCGMGAAGDMLMSALLELVPDKDKFVEKINNIGISNVKVKLESSVKCGIKGNHVRVLINDEEELSEDVHNSDELHHHNHTHTHIHHHAHYHATIDFIEHTIQNLAVSDKVKNDVISIYKLIAQAESKAHGVDVSEIHFHEVGMMDAIADVTCCAMLMEEINPDKVVVSPINTGFGKVKCAHGILPVPAPATAKLLEGMVCYSGNIEGELCTPTGAAILKYYVNEFGNMPAMIMEKQGYGMGNKDFPVANCIRAILGEKTENNSITESNNDTNQNNRTIENSDTIQDTIVELRCNIDDMTAEELSFAVEQIWQDDVLDVYTTPISMKKGRQGTLLNVMCKESAKEDVAVTIFKHTSTIGIREYKCSRMILNRKIEKVITQYGGIDVKKTYGYGVEKSKLEFEDLKKIAIENNISIREVKENI</sequence>
<reference evidence="4 5" key="1">
    <citation type="submission" date="2018-08" db="EMBL/GenBank/DDBJ databases">
        <title>A genome reference for cultivated species of the human gut microbiota.</title>
        <authorList>
            <person name="Zou Y."/>
            <person name="Xue W."/>
            <person name="Luo G."/>
        </authorList>
    </citation>
    <scope>NUCLEOTIDE SEQUENCE [LARGE SCALE GENOMIC DNA]</scope>
    <source>
        <strain evidence="4 5">AM42-30</strain>
    </source>
</reference>
<comment type="similarity">
    <text evidence="3">Belongs to the LarC family.</text>
</comment>
<dbReference type="Pfam" id="PF01969">
    <property type="entry name" value="Ni_insertion"/>
    <property type="match status" value="1"/>
</dbReference>
<dbReference type="EC" id="4.99.1.12" evidence="3"/>
<proteinExistence type="inferred from homology"/>
<evidence type="ECO:0000313" key="5">
    <source>
        <dbReference type="Proteomes" id="UP000285740"/>
    </source>
</evidence>
<name>A0A413T9H9_9FIRM</name>
<keyword evidence="1 3" id="KW-0533">Nickel</keyword>
<dbReference type="PANTHER" id="PTHR36566">
    <property type="entry name" value="NICKEL INSERTION PROTEIN-RELATED"/>
    <property type="match status" value="1"/>
</dbReference>
<comment type="catalytic activity">
    <reaction evidence="3">
        <text>Ni(II)-pyridinium-3,5-bisthiocarboxylate mononucleotide = pyridinium-3,5-bisthiocarboxylate mononucleotide + Ni(2+)</text>
        <dbReference type="Rhea" id="RHEA:54784"/>
        <dbReference type="ChEBI" id="CHEBI:49786"/>
        <dbReference type="ChEBI" id="CHEBI:137372"/>
        <dbReference type="ChEBI" id="CHEBI:137373"/>
        <dbReference type="EC" id="4.99.1.12"/>
    </reaction>
</comment>
<evidence type="ECO:0000256" key="2">
    <source>
        <dbReference type="ARBA" id="ARBA00023239"/>
    </source>
</evidence>
<dbReference type="EMBL" id="QSFV01000003">
    <property type="protein sequence ID" value="RHA81678.1"/>
    <property type="molecule type" value="Genomic_DNA"/>
</dbReference>
<dbReference type="NCBIfam" id="TIGR00299">
    <property type="entry name" value="nickel pincer cofactor biosynthesis protein LarC"/>
    <property type="match status" value="1"/>
</dbReference>
<accession>A0A413T9H9</accession>
<dbReference type="InterPro" id="IPR002822">
    <property type="entry name" value="Ni_insertion"/>
</dbReference>
<evidence type="ECO:0000256" key="3">
    <source>
        <dbReference type="HAMAP-Rule" id="MF_01074"/>
    </source>
</evidence>
<dbReference type="Gene3D" id="3.30.70.1380">
    <property type="entry name" value="Transcriptional regulatory protein pf0864 domain like"/>
    <property type="match status" value="1"/>
</dbReference>
<dbReference type="GO" id="GO:0016829">
    <property type="term" value="F:lyase activity"/>
    <property type="evidence" value="ECO:0007669"/>
    <property type="project" value="UniProtKB-UniRule"/>
</dbReference>
<keyword evidence="2 3" id="KW-0456">Lyase</keyword>
<dbReference type="Proteomes" id="UP000285740">
    <property type="component" value="Unassembled WGS sequence"/>
</dbReference>
<protein>
    <recommendedName>
        <fullName evidence="3">Pyridinium-3,5-bisthiocarboxylic acid mononucleotide nickel insertion protein</fullName>
        <shortName evidence="3">P2TMN nickel insertion protein</shortName>
        <ecNumber evidence="3">4.99.1.12</ecNumber>
    </recommendedName>
    <alternativeName>
        <fullName evidence="3">Nickel-pincer cofactor biosynthesis protein LarC</fullName>
    </alternativeName>
</protein>
<dbReference type="PANTHER" id="PTHR36566:SF1">
    <property type="entry name" value="PYRIDINIUM-3,5-BISTHIOCARBOXYLIC ACID MONONUCLEOTIDE NICKEL INSERTION PROTEIN"/>
    <property type="match status" value="1"/>
</dbReference>
<evidence type="ECO:0000256" key="1">
    <source>
        <dbReference type="ARBA" id="ARBA00022596"/>
    </source>
</evidence>
<dbReference type="HAMAP" id="MF_01074">
    <property type="entry name" value="LarC"/>
    <property type="match status" value="1"/>
</dbReference>
<dbReference type="RefSeq" id="WP_118030039.1">
    <property type="nucleotide sequence ID" value="NZ_QSFV01000003.1"/>
</dbReference>
<dbReference type="GO" id="GO:0016151">
    <property type="term" value="F:nickel cation binding"/>
    <property type="evidence" value="ECO:0007669"/>
    <property type="project" value="UniProtKB-UniRule"/>
</dbReference>
<comment type="function">
    <text evidence="3">Involved in the biosynthesis of a nickel-pincer cofactor ((SCS)Ni(II) pincer complex). Binds Ni(2+), and functions in nickel delivery to pyridinium-3,5-bisthiocarboxylic acid mononucleotide (P2TMN), to form the mature cofactor. Is thus probably required for the activation of nickel-pincer cofactor-dependent enzymes.</text>
</comment>
<dbReference type="AlphaFoldDB" id="A0A413T9H9"/>